<feature type="coiled-coil region" evidence="1">
    <location>
        <begin position="418"/>
        <end position="452"/>
    </location>
</feature>
<keyword evidence="4" id="KW-1185">Reference proteome</keyword>
<comment type="caution">
    <text evidence="3">The sequence shown here is derived from an EMBL/GenBank/DDBJ whole genome shotgun (WGS) entry which is preliminary data.</text>
</comment>
<dbReference type="AlphaFoldDB" id="A0A9W8V3A4"/>
<dbReference type="EMBL" id="JAOQAV010000011">
    <property type="protein sequence ID" value="KAJ4190102.1"/>
    <property type="molecule type" value="Genomic_DNA"/>
</dbReference>
<evidence type="ECO:0000313" key="3">
    <source>
        <dbReference type="EMBL" id="KAJ4190102.1"/>
    </source>
</evidence>
<reference evidence="3" key="1">
    <citation type="submission" date="2022-09" db="EMBL/GenBank/DDBJ databases">
        <title>Fusarium specimens isolated from Avocado Roots.</title>
        <authorList>
            <person name="Stajich J."/>
            <person name="Roper C."/>
            <person name="Heimlech-Rivalta G."/>
        </authorList>
    </citation>
    <scope>NUCLEOTIDE SEQUENCE</scope>
    <source>
        <strain evidence="3">A02</strain>
    </source>
</reference>
<proteinExistence type="predicted"/>
<evidence type="ECO:0000313" key="4">
    <source>
        <dbReference type="Proteomes" id="UP001152087"/>
    </source>
</evidence>
<feature type="region of interest" description="Disordered" evidence="2">
    <location>
        <begin position="615"/>
        <end position="700"/>
    </location>
</feature>
<gene>
    <name evidence="3" type="ORF">NW755_005245</name>
</gene>
<organism evidence="3 4">
    <name type="scientific">Fusarium falciforme</name>
    <dbReference type="NCBI Taxonomy" id="195108"/>
    <lineage>
        <taxon>Eukaryota</taxon>
        <taxon>Fungi</taxon>
        <taxon>Dikarya</taxon>
        <taxon>Ascomycota</taxon>
        <taxon>Pezizomycotina</taxon>
        <taxon>Sordariomycetes</taxon>
        <taxon>Hypocreomycetidae</taxon>
        <taxon>Hypocreales</taxon>
        <taxon>Nectriaceae</taxon>
        <taxon>Fusarium</taxon>
        <taxon>Fusarium solani species complex</taxon>
    </lineage>
</organism>
<sequence length="738" mass="82173">MFDSPSPEPSLQEPATTAPAPARGSWLTTLNDEPPQEEFAFAAPPPRGSNLAFWSHRPPSFVPQHIPPHPGPATQIPTGCQPPALCERPQPGLVETPILETHPSATALRPQSQNFTAHESPPVSHHESFQGRLHSCPQDSTPEQPQSYHHEESPSTTDHDSSGSLPTLSLASTFPEEDPRVRERLQSQSTNVPIPPVQDCPEIRQQRPSEFDTNIRMEIMQGVVDAVNRFHALGKVERDLAGEEIEKLQGELCRNERTLEIAYRELDKKNELLAERRAQLIYQEEQLTEQEEQLAEKDTVARECMAESNQWKEKTLSALQEKDTLLADIASLRSKLGKSQKLTEKMSSKLREYKAKLNEAIDEQQDLYHRSLAYCDSATNTIQQEKNARASSASEVVMALEANRNKQAELREGYKTVCEELQRDGERKEEHIQQLEADLANQGAELTREKQSSATLRSCIQENSNIDQVMKLLQDQHQLFLSKFDAISTSLSENRIKASDLTAAGDRFKDTILASILPEFQSLHAQQGAIHDTLEQEFEQEGVSLEDLSVQFEEFAKRAGEVQGLRESLVIALQDAVEKTDALRKNQDEVIAALRIQVDGVNGQVPEQQTVNTTLNQMAGPDGTSHSSRTLIGGADHDVGDPDSQPPYTATRSPRDRKVIVSSPENGSVSAGRPISVAEEQSRRRDASAPRPRSALRNYAGVTKPANWRSVSPSAPFTSYDEFMKRDGSMATIERHRA</sequence>
<feature type="compositionally biased region" description="Basic and acidic residues" evidence="2">
    <location>
        <begin position="148"/>
        <end position="161"/>
    </location>
</feature>
<feature type="region of interest" description="Disordered" evidence="2">
    <location>
        <begin position="1"/>
        <end position="200"/>
    </location>
</feature>
<keyword evidence="1" id="KW-0175">Coiled coil</keyword>
<protein>
    <submittedName>
        <fullName evidence="3">Uncharacterized protein</fullName>
    </submittedName>
</protein>
<accession>A0A9W8V3A4</accession>
<feature type="coiled-coil region" evidence="1">
    <location>
        <begin position="343"/>
        <end position="370"/>
    </location>
</feature>
<dbReference type="Proteomes" id="UP001152087">
    <property type="component" value="Unassembled WGS sequence"/>
</dbReference>
<evidence type="ECO:0000256" key="2">
    <source>
        <dbReference type="SAM" id="MobiDB-lite"/>
    </source>
</evidence>
<feature type="compositionally biased region" description="Polar residues" evidence="2">
    <location>
        <begin position="137"/>
        <end position="147"/>
    </location>
</feature>
<evidence type="ECO:0000256" key="1">
    <source>
        <dbReference type="SAM" id="Coils"/>
    </source>
</evidence>
<feature type="compositionally biased region" description="Polar residues" evidence="2">
    <location>
        <begin position="162"/>
        <end position="172"/>
    </location>
</feature>
<name>A0A9W8V3A4_9HYPO</name>